<dbReference type="EMBL" id="JBHEZX010000015">
    <property type="protein sequence ID" value="MFC1413248.1"/>
    <property type="molecule type" value="Genomic_DNA"/>
</dbReference>
<keyword evidence="2" id="KW-1185">Reference proteome</keyword>
<dbReference type="PANTHER" id="PTHR30572">
    <property type="entry name" value="MEMBRANE COMPONENT OF TRANSPORTER-RELATED"/>
    <property type="match status" value="1"/>
</dbReference>
<name>A0ABV6VI05_9ACTN</name>
<gene>
    <name evidence="1" type="ORF">ACEZDG_28675</name>
</gene>
<accession>A0ABV6VI05</accession>
<dbReference type="InterPro" id="IPR003838">
    <property type="entry name" value="ABC3_permease_C"/>
</dbReference>
<organism evidence="1 2">
    <name type="scientific">Streptacidiphilus alkalitolerans</name>
    <dbReference type="NCBI Taxonomy" id="3342712"/>
    <lineage>
        <taxon>Bacteria</taxon>
        <taxon>Bacillati</taxon>
        <taxon>Actinomycetota</taxon>
        <taxon>Actinomycetes</taxon>
        <taxon>Kitasatosporales</taxon>
        <taxon>Streptomycetaceae</taxon>
        <taxon>Streptacidiphilus</taxon>
    </lineage>
</organism>
<dbReference type="PANTHER" id="PTHR30572:SF9">
    <property type="entry name" value="ABC TRANSPORTER PERMEASE PROTEIN"/>
    <property type="match status" value="1"/>
</dbReference>
<dbReference type="Pfam" id="PF02687">
    <property type="entry name" value="FtsX"/>
    <property type="match status" value="1"/>
</dbReference>
<protein>
    <submittedName>
        <fullName evidence="1">ABC transporter permease</fullName>
    </submittedName>
</protein>
<reference evidence="1 2" key="1">
    <citation type="submission" date="2024-09" db="EMBL/GenBank/DDBJ databases">
        <authorList>
            <person name="Lee S.D."/>
        </authorList>
    </citation>
    <scope>NUCLEOTIDE SEQUENCE [LARGE SCALE GENOMIC DNA]</scope>
    <source>
        <strain evidence="1 2">N1-1</strain>
    </source>
</reference>
<proteinExistence type="predicted"/>
<evidence type="ECO:0000313" key="2">
    <source>
        <dbReference type="Proteomes" id="UP001592582"/>
    </source>
</evidence>
<sequence length="483" mass="49543">MNLFKRAWWRLRAHLGRTALLTGLFSVICTLVLSGFLIQSSAARAAADAKKSVGVVATMQLDLNALINSGRMASMPSGQSGGTIGAAGNLYSGPVDKVGKTSEVVLSYNYTTDAGAAPTSSAQLYQPIPAPVGTDTTGTDFFKADGVRDSSIMPDFRNGTSKIVSGVGITPRTTGYAVLVEQRMAARNHLKVGDRVSLAVGEMGASKAGIGFTVVGIYQDSSADSNQYTPAMMNPANHLYVSPQGGSALLGNTPGPHGSVIKQATFTLSAPGDLAQLKKDARAAGLDPVIFPLSLNDKQYQTLLGPINRTAGFATLTVWLVAVAGAVIIGLIVTLSLRERRREMGILLALGERKPRLLGQQLVEVLVCALIAVALSAGVSQFLSQSMGSRLLAGEVSAAKNGAQDPSVDLSSTQSGTGSGTGSTSGNGAGAGSAPVDHISIRLGAGDIAKVGAAGLGIAVLATLIPGFTVLRLKPRTILSKGD</sequence>
<dbReference type="InterPro" id="IPR050250">
    <property type="entry name" value="Macrolide_Exporter_MacB"/>
</dbReference>
<dbReference type="Proteomes" id="UP001592582">
    <property type="component" value="Unassembled WGS sequence"/>
</dbReference>
<evidence type="ECO:0000313" key="1">
    <source>
        <dbReference type="EMBL" id="MFC1413248.1"/>
    </source>
</evidence>
<comment type="caution">
    <text evidence="1">The sequence shown here is derived from an EMBL/GenBank/DDBJ whole genome shotgun (WGS) entry which is preliminary data.</text>
</comment>